<accession>A0A7M2WSV2</accession>
<evidence type="ECO:0000313" key="3">
    <source>
        <dbReference type="Proteomes" id="UP000593765"/>
    </source>
</evidence>
<reference evidence="2 3" key="1">
    <citation type="submission" date="2020-10" db="EMBL/GenBank/DDBJ databases">
        <title>Wide distribution of Phycisphaera-like planctomycetes from WD2101 soil group in peatlands and genome analysis of the first cultivated representative.</title>
        <authorList>
            <person name="Dedysh S.N."/>
            <person name="Beletsky A.V."/>
            <person name="Ivanova A."/>
            <person name="Kulichevskaya I.S."/>
            <person name="Suzina N.E."/>
            <person name="Philippov D.A."/>
            <person name="Rakitin A.L."/>
            <person name="Mardanov A.V."/>
            <person name="Ravin N.V."/>
        </authorList>
    </citation>
    <scope>NUCLEOTIDE SEQUENCE [LARGE SCALE GENOMIC DNA]</scope>
    <source>
        <strain evidence="2 3">M1803</strain>
    </source>
</reference>
<dbReference type="CDD" id="cd04301">
    <property type="entry name" value="NAT_SF"/>
    <property type="match status" value="1"/>
</dbReference>
<protein>
    <submittedName>
        <fullName evidence="2">GNAT family N-acetyltransferase</fullName>
    </submittedName>
</protein>
<dbReference type="KEGG" id="hbs:IPV69_19950"/>
<keyword evidence="3" id="KW-1185">Reference proteome</keyword>
<evidence type="ECO:0000259" key="1">
    <source>
        <dbReference type="PROSITE" id="PS51186"/>
    </source>
</evidence>
<dbReference type="Pfam" id="PF00583">
    <property type="entry name" value="Acetyltransf_1"/>
    <property type="match status" value="1"/>
</dbReference>
<dbReference type="RefSeq" id="WP_206291485.1">
    <property type="nucleotide sequence ID" value="NZ_CP063458.1"/>
</dbReference>
<dbReference type="Gene3D" id="3.40.630.30">
    <property type="match status" value="1"/>
</dbReference>
<dbReference type="SUPFAM" id="SSF55729">
    <property type="entry name" value="Acyl-CoA N-acyltransferases (Nat)"/>
    <property type="match status" value="1"/>
</dbReference>
<gene>
    <name evidence="2" type="ORF">IPV69_19950</name>
</gene>
<dbReference type="Proteomes" id="UP000593765">
    <property type="component" value="Chromosome"/>
</dbReference>
<dbReference type="EMBL" id="CP063458">
    <property type="protein sequence ID" value="QOV88499.1"/>
    <property type="molecule type" value="Genomic_DNA"/>
</dbReference>
<sequence length="153" mass="17168">MTTEPPDLSAIIVRRATPQEIIDLRWRILRQGLPRSEAIFPGDELATSLHFAAAAGDTVLCCATMHLNQWESEPAYQLRGMATDDGYRGCGLGSRVLEALQSAVFAETPIRLLWCNARTPALSFYRRQGWEVRSDMFHIPTAGPHVKMTRRLT</sequence>
<dbReference type="InterPro" id="IPR000182">
    <property type="entry name" value="GNAT_dom"/>
</dbReference>
<name>A0A7M2WSV2_9BACT</name>
<organism evidence="2 3">
    <name type="scientific">Humisphaera borealis</name>
    <dbReference type="NCBI Taxonomy" id="2807512"/>
    <lineage>
        <taxon>Bacteria</taxon>
        <taxon>Pseudomonadati</taxon>
        <taxon>Planctomycetota</taxon>
        <taxon>Phycisphaerae</taxon>
        <taxon>Tepidisphaerales</taxon>
        <taxon>Tepidisphaeraceae</taxon>
        <taxon>Humisphaera</taxon>
    </lineage>
</organism>
<dbReference type="InterPro" id="IPR016181">
    <property type="entry name" value="Acyl_CoA_acyltransferase"/>
</dbReference>
<feature type="domain" description="N-acetyltransferase" evidence="1">
    <location>
        <begin position="11"/>
        <end position="153"/>
    </location>
</feature>
<dbReference type="PROSITE" id="PS51186">
    <property type="entry name" value="GNAT"/>
    <property type="match status" value="1"/>
</dbReference>
<dbReference type="AlphaFoldDB" id="A0A7M2WSV2"/>
<proteinExistence type="predicted"/>
<dbReference type="GO" id="GO:0016747">
    <property type="term" value="F:acyltransferase activity, transferring groups other than amino-acyl groups"/>
    <property type="evidence" value="ECO:0007669"/>
    <property type="project" value="InterPro"/>
</dbReference>
<evidence type="ECO:0000313" key="2">
    <source>
        <dbReference type="EMBL" id="QOV88499.1"/>
    </source>
</evidence>